<dbReference type="RefSeq" id="WP_207125885.1">
    <property type="nucleotide sequence ID" value="NZ_BOPO01000055.1"/>
</dbReference>
<keyword evidence="7" id="KW-1185">Reference proteome</keyword>
<reference evidence="7" key="1">
    <citation type="journal article" date="2021" name="Int. J. Syst. Evol. Microbiol.">
        <title>Actinocatenispora comari sp. nov., an endophytic actinomycete isolated from aerial parts of Comarum salesowianum.</title>
        <authorList>
            <person name="Oyunbileg N."/>
            <person name="Iizaka Y."/>
            <person name="Hamada M."/>
            <person name="Davaapurev B.O."/>
            <person name="Fukumoto A."/>
            <person name="Tsetseg B."/>
            <person name="Kato F."/>
            <person name="Tamura T."/>
            <person name="Batkhuu J."/>
            <person name="Anzai Y."/>
        </authorList>
    </citation>
    <scope>NUCLEOTIDE SEQUENCE [LARGE SCALE GENOMIC DNA]</scope>
    <source>
        <strain evidence="7">NUM-2625</strain>
    </source>
</reference>
<dbReference type="InterPro" id="IPR035472">
    <property type="entry name" value="RpiR-like_SIS"/>
</dbReference>
<keyword evidence="2" id="KW-0238">DNA-binding</keyword>
<keyword evidence="3" id="KW-0804">Transcription</keyword>
<evidence type="ECO:0000259" key="4">
    <source>
        <dbReference type="PROSITE" id="PS51071"/>
    </source>
</evidence>
<dbReference type="Pfam" id="PF01418">
    <property type="entry name" value="HTH_6"/>
    <property type="match status" value="1"/>
</dbReference>
<dbReference type="PROSITE" id="PS51071">
    <property type="entry name" value="HTH_RPIR"/>
    <property type="match status" value="1"/>
</dbReference>
<dbReference type="InterPro" id="IPR047640">
    <property type="entry name" value="RpiR-like"/>
</dbReference>
<proteinExistence type="predicted"/>
<dbReference type="InterPro" id="IPR000281">
    <property type="entry name" value="HTH_RpiR"/>
</dbReference>
<evidence type="ECO:0000313" key="7">
    <source>
        <dbReference type="Proteomes" id="UP000614996"/>
    </source>
</evidence>
<dbReference type="Proteomes" id="UP000614996">
    <property type="component" value="Unassembled WGS sequence"/>
</dbReference>
<evidence type="ECO:0000256" key="1">
    <source>
        <dbReference type="ARBA" id="ARBA00023015"/>
    </source>
</evidence>
<dbReference type="GO" id="GO:0003700">
    <property type="term" value="F:DNA-binding transcription factor activity"/>
    <property type="evidence" value="ECO:0007669"/>
    <property type="project" value="InterPro"/>
</dbReference>
<dbReference type="Gene3D" id="3.40.50.10490">
    <property type="entry name" value="Glucose-6-phosphate isomerase like protein, domain 1"/>
    <property type="match status" value="1"/>
</dbReference>
<dbReference type="Gene3D" id="1.10.10.10">
    <property type="entry name" value="Winged helix-like DNA-binding domain superfamily/Winged helix DNA-binding domain"/>
    <property type="match status" value="1"/>
</dbReference>
<dbReference type="SUPFAM" id="SSF53697">
    <property type="entry name" value="SIS domain"/>
    <property type="match status" value="1"/>
</dbReference>
<dbReference type="AlphaFoldDB" id="A0A8J4ACX6"/>
<organism evidence="6 7">
    <name type="scientific">Actinocatenispora comari</name>
    <dbReference type="NCBI Taxonomy" id="2807577"/>
    <lineage>
        <taxon>Bacteria</taxon>
        <taxon>Bacillati</taxon>
        <taxon>Actinomycetota</taxon>
        <taxon>Actinomycetes</taxon>
        <taxon>Micromonosporales</taxon>
        <taxon>Micromonosporaceae</taxon>
        <taxon>Actinocatenispora</taxon>
    </lineage>
</organism>
<accession>A0A8J4ACX6</accession>
<dbReference type="GO" id="GO:1901135">
    <property type="term" value="P:carbohydrate derivative metabolic process"/>
    <property type="evidence" value="ECO:0007669"/>
    <property type="project" value="InterPro"/>
</dbReference>
<protein>
    <submittedName>
        <fullName evidence="6">RpiR family transcriptional regulator</fullName>
    </submittedName>
</protein>
<feature type="domain" description="SIS" evidence="5">
    <location>
        <begin position="125"/>
        <end position="265"/>
    </location>
</feature>
<evidence type="ECO:0000256" key="3">
    <source>
        <dbReference type="ARBA" id="ARBA00023163"/>
    </source>
</evidence>
<dbReference type="EMBL" id="BOPO01000055">
    <property type="protein sequence ID" value="GIL28174.1"/>
    <property type="molecule type" value="Genomic_DNA"/>
</dbReference>
<dbReference type="PROSITE" id="PS51464">
    <property type="entry name" value="SIS"/>
    <property type="match status" value="1"/>
</dbReference>
<dbReference type="InterPro" id="IPR046348">
    <property type="entry name" value="SIS_dom_sf"/>
</dbReference>
<dbReference type="GO" id="GO:0003677">
    <property type="term" value="F:DNA binding"/>
    <property type="evidence" value="ECO:0007669"/>
    <property type="project" value="UniProtKB-KW"/>
</dbReference>
<dbReference type="InterPro" id="IPR009057">
    <property type="entry name" value="Homeodomain-like_sf"/>
</dbReference>
<dbReference type="InterPro" id="IPR001347">
    <property type="entry name" value="SIS_dom"/>
</dbReference>
<gene>
    <name evidence="6" type="ORF">NUM_34280</name>
</gene>
<dbReference type="CDD" id="cd05013">
    <property type="entry name" value="SIS_RpiR"/>
    <property type="match status" value="1"/>
</dbReference>
<evidence type="ECO:0000313" key="6">
    <source>
        <dbReference type="EMBL" id="GIL28174.1"/>
    </source>
</evidence>
<feature type="domain" description="HTH rpiR-type" evidence="4">
    <location>
        <begin position="2"/>
        <end position="78"/>
    </location>
</feature>
<dbReference type="GO" id="GO:0097367">
    <property type="term" value="F:carbohydrate derivative binding"/>
    <property type="evidence" value="ECO:0007669"/>
    <property type="project" value="InterPro"/>
</dbReference>
<evidence type="ECO:0000256" key="2">
    <source>
        <dbReference type="ARBA" id="ARBA00023125"/>
    </source>
</evidence>
<keyword evidence="1" id="KW-0805">Transcription regulation</keyword>
<dbReference type="SUPFAM" id="SSF46689">
    <property type="entry name" value="Homeodomain-like"/>
    <property type="match status" value="1"/>
</dbReference>
<dbReference type="PANTHER" id="PTHR30514:SF1">
    <property type="entry name" value="HTH-TYPE TRANSCRIPTIONAL REGULATOR HEXR-RELATED"/>
    <property type="match status" value="1"/>
</dbReference>
<dbReference type="PANTHER" id="PTHR30514">
    <property type="entry name" value="GLUCOKINASE"/>
    <property type="match status" value="1"/>
</dbReference>
<dbReference type="Pfam" id="PF01380">
    <property type="entry name" value="SIS"/>
    <property type="match status" value="1"/>
</dbReference>
<dbReference type="InterPro" id="IPR036388">
    <property type="entry name" value="WH-like_DNA-bd_sf"/>
</dbReference>
<comment type="caution">
    <text evidence="6">The sequence shown here is derived from an EMBL/GenBank/DDBJ whole genome shotgun (WGS) entry which is preliminary data.</text>
</comment>
<sequence length="284" mass="30322">MSGVLPKLRGLSDHLTPAERRACDYVLAHPEFVLASRLNEVAKASRSSEATIIRLCRKADLSGYQELRLALAQEDNGRGRDIEGIHEDVGADDSPRTVLDKVFHSFIDALKDTLDVVDADEFAAAVAAISGARSLSFFGFGASGAAAQAAHFRFMRLGAPTYVLTDVSAQLSRVALLGPGDVVVAISHSGRTKDLVFSAGQARERGASVVAITQYGRSPLTDAADHALHTSSVETAFRAEAMASRVAQQALLDALFVAVSLPKSHEVVGAVDEHHRLLDALRQR</sequence>
<evidence type="ECO:0000259" key="5">
    <source>
        <dbReference type="PROSITE" id="PS51464"/>
    </source>
</evidence>
<name>A0A8J4ACX6_9ACTN</name>